<gene>
    <name evidence="2" type="ORF">ERS852448_01120</name>
</gene>
<evidence type="ECO:0000313" key="2">
    <source>
        <dbReference type="EMBL" id="CUM93222.1"/>
    </source>
</evidence>
<evidence type="ECO:0000313" key="3">
    <source>
        <dbReference type="Proteomes" id="UP000095492"/>
    </source>
</evidence>
<organism evidence="2 3">
    <name type="scientific">Eubacterium ramulus</name>
    <dbReference type="NCBI Taxonomy" id="39490"/>
    <lineage>
        <taxon>Bacteria</taxon>
        <taxon>Bacillati</taxon>
        <taxon>Bacillota</taxon>
        <taxon>Clostridia</taxon>
        <taxon>Eubacteriales</taxon>
        <taxon>Eubacteriaceae</taxon>
        <taxon>Eubacterium</taxon>
    </lineage>
</organism>
<protein>
    <submittedName>
        <fullName evidence="2">Transcriptional regulator, y4mF family</fullName>
    </submittedName>
</protein>
<name>A0A173SRY2_EUBRA</name>
<sequence>MTMGERIKQLRSANGFTQEMLAEKMNVSRSAIAKWEAAN</sequence>
<dbReference type="GO" id="GO:0003677">
    <property type="term" value="F:DNA binding"/>
    <property type="evidence" value="ECO:0007669"/>
    <property type="project" value="InterPro"/>
</dbReference>
<dbReference type="InterPro" id="IPR010982">
    <property type="entry name" value="Lambda_DNA-bd_dom_sf"/>
</dbReference>
<dbReference type="Proteomes" id="UP000095492">
    <property type="component" value="Unassembled WGS sequence"/>
</dbReference>
<evidence type="ECO:0000259" key="1">
    <source>
        <dbReference type="PROSITE" id="PS50943"/>
    </source>
</evidence>
<dbReference type="PROSITE" id="PS50943">
    <property type="entry name" value="HTH_CROC1"/>
    <property type="match status" value="1"/>
</dbReference>
<dbReference type="InterPro" id="IPR001387">
    <property type="entry name" value="Cro/C1-type_HTH"/>
</dbReference>
<dbReference type="SUPFAM" id="SSF47413">
    <property type="entry name" value="lambda repressor-like DNA-binding domains"/>
    <property type="match status" value="1"/>
</dbReference>
<dbReference type="AlphaFoldDB" id="A0A173SRY2"/>
<dbReference type="EMBL" id="CYYA01000006">
    <property type="protein sequence ID" value="CUM93222.1"/>
    <property type="molecule type" value="Genomic_DNA"/>
</dbReference>
<dbReference type="CDD" id="cd00093">
    <property type="entry name" value="HTH_XRE"/>
    <property type="match status" value="1"/>
</dbReference>
<dbReference type="Pfam" id="PF01381">
    <property type="entry name" value="HTH_3"/>
    <property type="match status" value="1"/>
</dbReference>
<feature type="domain" description="HTH cro/C1-type" evidence="1">
    <location>
        <begin position="7"/>
        <end position="36"/>
    </location>
</feature>
<proteinExistence type="predicted"/>
<dbReference type="Gene3D" id="1.10.260.40">
    <property type="entry name" value="lambda repressor-like DNA-binding domains"/>
    <property type="match status" value="1"/>
</dbReference>
<reference evidence="2 3" key="1">
    <citation type="submission" date="2015-09" db="EMBL/GenBank/DDBJ databases">
        <authorList>
            <consortium name="Pathogen Informatics"/>
        </authorList>
    </citation>
    <scope>NUCLEOTIDE SEQUENCE [LARGE SCALE GENOMIC DNA]</scope>
    <source>
        <strain evidence="2 3">2789STDY5608891</strain>
    </source>
</reference>
<dbReference type="STRING" id="39490.ERS852448_01120"/>
<accession>A0A173SRY2</accession>